<evidence type="ECO:0000256" key="3">
    <source>
        <dbReference type="ARBA" id="ARBA00022448"/>
    </source>
</evidence>
<dbReference type="GO" id="GO:0022904">
    <property type="term" value="P:respiratory electron transport chain"/>
    <property type="evidence" value="ECO:0007669"/>
    <property type="project" value="InterPro"/>
</dbReference>
<protein>
    <submittedName>
        <fullName evidence="15">Cytochrome B</fullName>
    </submittedName>
</protein>
<evidence type="ECO:0000256" key="9">
    <source>
        <dbReference type="ARBA" id="ARBA00022989"/>
    </source>
</evidence>
<keyword evidence="11 13" id="KW-0472">Membrane</keyword>
<evidence type="ECO:0000256" key="1">
    <source>
        <dbReference type="ARBA" id="ARBA00001970"/>
    </source>
</evidence>
<sequence>MLMNTEQRYGALNIGLHWLTLLLMIAVYALIEFRDIFPKGDPGRDLMKQWHFMLGLLIFALVWVRLFLRAISPTPRIVPELPPMLSLLAKLAPIALYGFIILTPLFGWLLLSAGGKPVPFFGMTLPALVAPDPELKKWFKEIHKTLGNIGYALIALHAAATLYHHHVRKDNTLTMMLPQQRD</sequence>
<keyword evidence="9 13" id="KW-1133">Transmembrane helix</keyword>
<dbReference type="InterPro" id="IPR011577">
    <property type="entry name" value="Cyt_b561_bac/Ni-Hgenase"/>
</dbReference>
<feature type="transmembrane region" description="Helical" evidence="13">
    <location>
        <begin position="52"/>
        <end position="71"/>
    </location>
</feature>
<accession>A0A175VJ27</accession>
<dbReference type="STRING" id="29489.VL01_08715"/>
<evidence type="ECO:0000259" key="14">
    <source>
        <dbReference type="Pfam" id="PF01292"/>
    </source>
</evidence>
<dbReference type="InterPro" id="IPR016174">
    <property type="entry name" value="Di-haem_cyt_TM"/>
</dbReference>
<name>A0A175VJ27_AEREN</name>
<evidence type="ECO:0000256" key="11">
    <source>
        <dbReference type="ARBA" id="ARBA00023136"/>
    </source>
</evidence>
<evidence type="ECO:0000256" key="4">
    <source>
        <dbReference type="ARBA" id="ARBA00022475"/>
    </source>
</evidence>
<feature type="domain" description="Cytochrome b561 bacterial/Ni-hydrogenase" evidence="14">
    <location>
        <begin position="8"/>
        <end position="178"/>
    </location>
</feature>
<dbReference type="OrthoDB" id="8589936at2"/>
<dbReference type="GO" id="GO:0020037">
    <property type="term" value="F:heme binding"/>
    <property type="evidence" value="ECO:0007669"/>
    <property type="project" value="TreeGrafter"/>
</dbReference>
<proteinExistence type="inferred from homology"/>
<dbReference type="Proteomes" id="UP000078435">
    <property type="component" value="Unassembled WGS sequence"/>
</dbReference>
<keyword evidence="6 13" id="KW-0812">Transmembrane</keyword>
<comment type="caution">
    <text evidence="15">The sequence shown here is derived from an EMBL/GenBank/DDBJ whole genome shotgun (WGS) entry which is preliminary data.</text>
</comment>
<dbReference type="AlphaFoldDB" id="A0A175VJ27"/>
<evidence type="ECO:0000256" key="12">
    <source>
        <dbReference type="ARBA" id="ARBA00037975"/>
    </source>
</evidence>
<feature type="transmembrane region" description="Helical" evidence="13">
    <location>
        <begin position="91"/>
        <end position="111"/>
    </location>
</feature>
<dbReference type="PANTHER" id="PTHR30529:SF3">
    <property type="entry name" value="CYTOCHROME B561 HOMOLOG 1"/>
    <property type="match status" value="1"/>
</dbReference>
<comment type="similarity">
    <text evidence="12">Belongs to the cytochrome b561 family.</text>
</comment>
<dbReference type="PANTHER" id="PTHR30529">
    <property type="entry name" value="CYTOCHROME B561"/>
    <property type="match status" value="1"/>
</dbReference>
<evidence type="ECO:0000256" key="13">
    <source>
        <dbReference type="SAM" id="Phobius"/>
    </source>
</evidence>
<organism evidence="15 16">
    <name type="scientific">Aeromonas enteropelogenes</name>
    <name type="common">Aeromonas trota</name>
    <dbReference type="NCBI Taxonomy" id="29489"/>
    <lineage>
        <taxon>Bacteria</taxon>
        <taxon>Pseudomonadati</taxon>
        <taxon>Pseudomonadota</taxon>
        <taxon>Gammaproteobacteria</taxon>
        <taxon>Aeromonadales</taxon>
        <taxon>Aeromonadaceae</taxon>
        <taxon>Aeromonas</taxon>
    </lineage>
</organism>
<keyword evidence="10" id="KW-0408">Iron</keyword>
<dbReference type="RefSeq" id="WP_026457010.1">
    <property type="nucleotide sequence ID" value="NZ_JMGO02000003.1"/>
</dbReference>
<dbReference type="GO" id="GO:0009055">
    <property type="term" value="F:electron transfer activity"/>
    <property type="evidence" value="ECO:0007669"/>
    <property type="project" value="InterPro"/>
</dbReference>
<evidence type="ECO:0000256" key="6">
    <source>
        <dbReference type="ARBA" id="ARBA00022692"/>
    </source>
</evidence>
<dbReference type="GO" id="GO:0046872">
    <property type="term" value="F:metal ion binding"/>
    <property type="evidence" value="ECO:0007669"/>
    <property type="project" value="UniProtKB-KW"/>
</dbReference>
<dbReference type="InterPro" id="IPR052168">
    <property type="entry name" value="Cytochrome_b561_oxidase"/>
</dbReference>
<reference evidence="15 16" key="1">
    <citation type="submission" date="2016-02" db="EMBL/GenBank/DDBJ databases">
        <title>Draft genome sequence of Aeromonas trota strain 1999lcr isolated from cerebrospinal fluid (CSF).</title>
        <authorList>
            <person name="Dallagassa C.B."/>
            <person name="Prediger K.C."/>
            <person name="Weiss V.A."/>
            <person name="Assis F.E."/>
            <person name="Baura V."/>
            <person name="Cruz L.M."/>
            <person name="Souza E.M."/>
            <person name="Pedrosa F.O."/>
            <person name="Fadel-Picheth C.M."/>
        </authorList>
    </citation>
    <scope>NUCLEOTIDE SEQUENCE [LARGE SCALE GENOMIC DNA]</scope>
    <source>
        <strain evidence="15 16">1999lcr</strain>
    </source>
</reference>
<evidence type="ECO:0000256" key="5">
    <source>
        <dbReference type="ARBA" id="ARBA00022617"/>
    </source>
</evidence>
<keyword evidence="4" id="KW-1003">Cell membrane</keyword>
<dbReference type="EMBL" id="JMGO02000003">
    <property type="protein sequence ID" value="KXU80744.1"/>
    <property type="molecule type" value="Genomic_DNA"/>
</dbReference>
<gene>
    <name evidence="15" type="ORF">LCR_11695</name>
</gene>
<keyword evidence="3" id="KW-0813">Transport</keyword>
<evidence type="ECO:0000256" key="10">
    <source>
        <dbReference type="ARBA" id="ARBA00023004"/>
    </source>
</evidence>
<comment type="cofactor">
    <cofactor evidence="1">
        <name>heme b</name>
        <dbReference type="ChEBI" id="CHEBI:60344"/>
    </cofactor>
</comment>
<feature type="transmembrane region" description="Helical" evidence="13">
    <location>
        <begin position="12"/>
        <end position="31"/>
    </location>
</feature>
<comment type="subcellular location">
    <subcellularLocation>
        <location evidence="2">Cell membrane</location>
        <topology evidence="2">Multi-pass membrane protein</topology>
    </subcellularLocation>
</comment>
<evidence type="ECO:0000256" key="7">
    <source>
        <dbReference type="ARBA" id="ARBA00022723"/>
    </source>
</evidence>
<evidence type="ECO:0000256" key="2">
    <source>
        <dbReference type="ARBA" id="ARBA00004651"/>
    </source>
</evidence>
<keyword evidence="8" id="KW-0249">Electron transport</keyword>
<dbReference type="Pfam" id="PF01292">
    <property type="entry name" value="Ni_hydr_CYTB"/>
    <property type="match status" value="1"/>
</dbReference>
<keyword evidence="5" id="KW-0349">Heme</keyword>
<evidence type="ECO:0000313" key="16">
    <source>
        <dbReference type="Proteomes" id="UP000078435"/>
    </source>
</evidence>
<keyword evidence="7" id="KW-0479">Metal-binding</keyword>
<dbReference type="GO" id="GO:0005886">
    <property type="term" value="C:plasma membrane"/>
    <property type="evidence" value="ECO:0007669"/>
    <property type="project" value="UniProtKB-SubCell"/>
</dbReference>
<dbReference type="SUPFAM" id="SSF81342">
    <property type="entry name" value="Transmembrane di-heme cytochromes"/>
    <property type="match status" value="1"/>
</dbReference>
<evidence type="ECO:0000256" key="8">
    <source>
        <dbReference type="ARBA" id="ARBA00022982"/>
    </source>
</evidence>
<evidence type="ECO:0000313" key="15">
    <source>
        <dbReference type="EMBL" id="KXU80744.1"/>
    </source>
</evidence>